<feature type="transmembrane region" description="Helical" evidence="1">
    <location>
        <begin position="165"/>
        <end position="184"/>
    </location>
</feature>
<keyword evidence="1" id="KW-0472">Membrane</keyword>
<sequence>MKTRPIYVEIDIDTEMEDIWDASQQPDLHAQWDLRFSSIHYLPKKEGEPQKFTYIRKVAPFITVKGWGKSVGTRSEASGPLSSSLHFGTDQWFSPIKEGKGYWKYIPQDRGVKFLTQYDYKPNFSGVGKFADAIVFRPLMGWATALSFDVLKRWLEKDEAPRSQYLRFFITYGLAMLFSLVWIYQGLIPKIIARHPEELAMVQSAIPGNHATAIVIGIGIAEILFGLFWLVYKRKKHLFAFQLVVFPLLTVAAIVSVPETAMHPFNPVMFNLSLIALSLIGYFSSGDAPTAKSCKRKR</sequence>
<organism evidence="2 3">
    <name type="scientific">Sporosarcina quadrami</name>
    <dbReference type="NCBI Taxonomy" id="2762234"/>
    <lineage>
        <taxon>Bacteria</taxon>
        <taxon>Bacillati</taxon>
        <taxon>Bacillota</taxon>
        <taxon>Bacilli</taxon>
        <taxon>Bacillales</taxon>
        <taxon>Caryophanaceae</taxon>
        <taxon>Sporosarcina</taxon>
    </lineage>
</organism>
<dbReference type="EMBL" id="JACSQN010000012">
    <property type="protein sequence ID" value="MBD7985567.1"/>
    <property type="molecule type" value="Genomic_DNA"/>
</dbReference>
<feature type="transmembrane region" description="Helical" evidence="1">
    <location>
        <begin position="211"/>
        <end position="231"/>
    </location>
</feature>
<evidence type="ECO:0000256" key="1">
    <source>
        <dbReference type="SAM" id="Phobius"/>
    </source>
</evidence>
<keyword evidence="3" id="KW-1185">Reference proteome</keyword>
<name>A0ABR8UBZ0_9BACL</name>
<accession>A0ABR8UBZ0</accession>
<gene>
    <name evidence="2" type="ORF">H9649_13310</name>
</gene>
<proteinExistence type="predicted"/>
<protein>
    <submittedName>
        <fullName evidence="2">DoxX-like family protein</fullName>
    </submittedName>
</protein>
<keyword evidence="1" id="KW-0812">Transmembrane</keyword>
<feature type="transmembrane region" description="Helical" evidence="1">
    <location>
        <begin position="238"/>
        <end position="257"/>
    </location>
</feature>
<dbReference type="Pfam" id="PF13781">
    <property type="entry name" value="DoxX_3"/>
    <property type="match status" value="1"/>
</dbReference>
<keyword evidence="1" id="KW-1133">Transmembrane helix</keyword>
<evidence type="ECO:0000313" key="2">
    <source>
        <dbReference type="EMBL" id="MBD7985567.1"/>
    </source>
</evidence>
<dbReference type="SUPFAM" id="SSF55961">
    <property type="entry name" value="Bet v1-like"/>
    <property type="match status" value="1"/>
</dbReference>
<feature type="transmembrane region" description="Helical" evidence="1">
    <location>
        <begin position="269"/>
        <end position="288"/>
    </location>
</feature>
<evidence type="ECO:0000313" key="3">
    <source>
        <dbReference type="Proteomes" id="UP000626786"/>
    </source>
</evidence>
<dbReference type="InterPro" id="IPR025695">
    <property type="entry name" value="DoxX-like"/>
</dbReference>
<comment type="caution">
    <text evidence="2">The sequence shown here is derived from an EMBL/GenBank/DDBJ whole genome shotgun (WGS) entry which is preliminary data.</text>
</comment>
<dbReference type="RefSeq" id="WP_191695390.1">
    <property type="nucleotide sequence ID" value="NZ_JACSQN010000012.1"/>
</dbReference>
<dbReference type="Proteomes" id="UP000626786">
    <property type="component" value="Unassembled WGS sequence"/>
</dbReference>
<reference evidence="2 3" key="1">
    <citation type="submission" date="2020-08" db="EMBL/GenBank/DDBJ databases">
        <title>A Genomic Blueprint of the Chicken Gut Microbiome.</title>
        <authorList>
            <person name="Gilroy R."/>
            <person name="Ravi A."/>
            <person name="Getino M."/>
            <person name="Pursley I."/>
            <person name="Horton D.L."/>
            <person name="Alikhan N.-F."/>
            <person name="Baker D."/>
            <person name="Gharbi K."/>
            <person name="Hall N."/>
            <person name="Watson M."/>
            <person name="Adriaenssens E.M."/>
            <person name="Foster-Nyarko E."/>
            <person name="Jarju S."/>
            <person name="Secka A."/>
            <person name="Antonio M."/>
            <person name="Oren A."/>
            <person name="Chaudhuri R."/>
            <person name="La Ragione R.M."/>
            <person name="Hildebrand F."/>
            <person name="Pallen M.J."/>
        </authorList>
    </citation>
    <scope>NUCLEOTIDE SEQUENCE [LARGE SCALE GENOMIC DNA]</scope>
    <source>
        <strain evidence="2 3">Sa2YVA2</strain>
    </source>
</reference>